<dbReference type="InterPro" id="IPR008928">
    <property type="entry name" value="6-hairpin_glycosidase_sf"/>
</dbReference>
<comment type="similarity">
    <text evidence="2 8">Belongs to the glycosyl hydrolase 76 family.</text>
</comment>
<evidence type="ECO:0000256" key="5">
    <source>
        <dbReference type="ARBA" id="ARBA00022801"/>
    </source>
</evidence>
<comment type="catalytic activity">
    <reaction evidence="1 8">
        <text>Random hydrolysis of (1-&gt;6)-alpha-D-mannosidic linkages in unbranched (1-&gt;6)-mannans.</text>
        <dbReference type="EC" id="3.2.1.101"/>
    </reaction>
</comment>
<feature type="compositionally biased region" description="Low complexity" evidence="9">
    <location>
        <begin position="410"/>
        <end position="421"/>
    </location>
</feature>
<accession>A0AAV9XPV7</accession>
<evidence type="ECO:0000256" key="2">
    <source>
        <dbReference type="ARBA" id="ARBA00009699"/>
    </source>
</evidence>
<dbReference type="PIRSF" id="PIRSF016302">
    <property type="entry name" value="Man_a_manosd"/>
    <property type="match status" value="1"/>
</dbReference>
<reference evidence="11 12" key="1">
    <citation type="submission" date="2019-10" db="EMBL/GenBank/DDBJ databases">
        <authorList>
            <person name="Palmer J.M."/>
        </authorList>
    </citation>
    <scope>NUCLEOTIDE SEQUENCE [LARGE SCALE GENOMIC DNA]</scope>
    <source>
        <strain evidence="11 12">TWF694</strain>
    </source>
</reference>
<evidence type="ECO:0000256" key="10">
    <source>
        <dbReference type="SAM" id="SignalP"/>
    </source>
</evidence>
<dbReference type="GO" id="GO:0016052">
    <property type="term" value="P:carbohydrate catabolic process"/>
    <property type="evidence" value="ECO:0007669"/>
    <property type="project" value="InterPro"/>
</dbReference>
<dbReference type="PANTHER" id="PTHR12145">
    <property type="entry name" value="MANNAN ENDO-1,6-ALPHA-MANNOSIDASE DCW1"/>
    <property type="match status" value="1"/>
</dbReference>
<keyword evidence="12" id="KW-1185">Reference proteome</keyword>
<organism evidence="11 12">
    <name type="scientific">Orbilia ellipsospora</name>
    <dbReference type="NCBI Taxonomy" id="2528407"/>
    <lineage>
        <taxon>Eukaryota</taxon>
        <taxon>Fungi</taxon>
        <taxon>Dikarya</taxon>
        <taxon>Ascomycota</taxon>
        <taxon>Pezizomycotina</taxon>
        <taxon>Orbiliomycetes</taxon>
        <taxon>Orbiliales</taxon>
        <taxon>Orbiliaceae</taxon>
        <taxon>Orbilia</taxon>
    </lineage>
</organism>
<dbReference type="EC" id="3.2.1.101" evidence="3 8"/>
<dbReference type="PANTHER" id="PTHR12145:SF41">
    <property type="entry name" value="MANNAN ENDO-1,6-ALPHA-MANNOSIDASE"/>
    <property type="match status" value="1"/>
</dbReference>
<dbReference type="InterPro" id="IPR005198">
    <property type="entry name" value="Glyco_hydro_76"/>
</dbReference>
<dbReference type="InterPro" id="IPR014480">
    <property type="entry name" value="Mannan-1_6-alpha_mannosidase"/>
</dbReference>
<keyword evidence="5 8" id="KW-0378">Hydrolase</keyword>
<dbReference type="Pfam" id="PF03663">
    <property type="entry name" value="Glyco_hydro_76"/>
    <property type="match status" value="1"/>
</dbReference>
<dbReference type="GO" id="GO:0008496">
    <property type="term" value="F:mannan endo-1,6-alpha-mannosidase activity"/>
    <property type="evidence" value="ECO:0007669"/>
    <property type="project" value="UniProtKB-UniRule"/>
</dbReference>
<protein>
    <recommendedName>
        <fullName evidence="3 8">Mannan endo-1,6-alpha-mannosidase</fullName>
        <ecNumber evidence="3 8">3.2.1.101</ecNumber>
    </recommendedName>
</protein>
<evidence type="ECO:0000313" key="11">
    <source>
        <dbReference type="EMBL" id="KAK6543531.1"/>
    </source>
</evidence>
<dbReference type="AlphaFoldDB" id="A0AAV9XPV7"/>
<evidence type="ECO:0000256" key="3">
    <source>
        <dbReference type="ARBA" id="ARBA00012350"/>
    </source>
</evidence>
<gene>
    <name evidence="11" type="primary">DCW1_1</name>
    <name evidence="11" type="ORF">TWF694_000277</name>
</gene>
<keyword evidence="7 8" id="KW-0326">Glycosidase</keyword>
<feature type="chain" id="PRO_5043395976" description="Mannan endo-1,6-alpha-mannosidase" evidence="10">
    <location>
        <begin position="23"/>
        <end position="467"/>
    </location>
</feature>
<evidence type="ECO:0000256" key="1">
    <source>
        <dbReference type="ARBA" id="ARBA00001452"/>
    </source>
</evidence>
<feature type="signal peptide" evidence="10">
    <location>
        <begin position="1"/>
        <end position="22"/>
    </location>
</feature>
<evidence type="ECO:0000313" key="12">
    <source>
        <dbReference type="Proteomes" id="UP001365542"/>
    </source>
</evidence>
<dbReference type="SUPFAM" id="SSF48208">
    <property type="entry name" value="Six-hairpin glycosidases"/>
    <property type="match status" value="1"/>
</dbReference>
<evidence type="ECO:0000256" key="6">
    <source>
        <dbReference type="ARBA" id="ARBA00023180"/>
    </source>
</evidence>
<evidence type="ECO:0000256" key="7">
    <source>
        <dbReference type="ARBA" id="ARBA00023295"/>
    </source>
</evidence>
<proteinExistence type="inferred from homology"/>
<feature type="region of interest" description="Disordered" evidence="9">
    <location>
        <begin position="408"/>
        <end position="443"/>
    </location>
</feature>
<dbReference type="EMBL" id="JAVHJO010000001">
    <property type="protein sequence ID" value="KAK6543531.1"/>
    <property type="molecule type" value="Genomic_DNA"/>
</dbReference>
<keyword evidence="6" id="KW-0325">Glycoprotein</keyword>
<evidence type="ECO:0000256" key="4">
    <source>
        <dbReference type="ARBA" id="ARBA00022729"/>
    </source>
</evidence>
<name>A0AAV9XPV7_9PEZI</name>
<sequence length="467" mass="49292">MRSKLSFASALLASAQMPVALGQLNIDINNADTLKTAAATVMKSMVNDYTSQQPFSVGLLPPEYSFFESALFFNTIMDYAAYTGDSTYNSLFEKDFFAQVGSDSDFMPSNSSQRIDNDDVGYWALAAMTAAEFGAKPANSSNPSYLSLATKVFNNYVSRWDTTACNGGLRWQITSSTNGYEFKDTQSNGIFFELSARLGAYTGNKTYTDWATKIFDWTSKTGLTDAESSSGGGVVYAGVTATGGCKNIDKSFFSAQSANYIYGSAAMYNTTKSKTWLTRATLLAGYASATYFGPQMYVDDGSSQVVVETACEFQGNCTLSQKAGKNILFRSLANAITLNAGTNISSIMPRQLNNSATAAGKSCSDQGECAFKWSDLAYNPAQTSGFGEKTAAIEAWLTILRRANGTPDLAAAQSSTPPSTTSGGGASSTGGPAPTVTQSGKPNSGATLMAGSALGLVAVVSFLQALL</sequence>
<dbReference type="Proteomes" id="UP001365542">
    <property type="component" value="Unassembled WGS sequence"/>
</dbReference>
<evidence type="ECO:0000256" key="8">
    <source>
        <dbReference type="PIRNR" id="PIRNR016302"/>
    </source>
</evidence>
<keyword evidence="4 10" id="KW-0732">Signal</keyword>
<comment type="caution">
    <text evidence="11">The sequence shown here is derived from an EMBL/GenBank/DDBJ whole genome shotgun (WGS) entry which is preliminary data.</text>
</comment>
<dbReference type="Gene3D" id="1.50.10.20">
    <property type="match status" value="1"/>
</dbReference>
<dbReference type="GO" id="GO:0009272">
    <property type="term" value="P:fungal-type cell wall biogenesis"/>
    <property type="evidence" value="ECO:0007669"/>
    <property type="project" value="TreeGrafter"/>
</dbReference>
<evidence type="ECO:0000256" key="9">
    <source>
        <dbReference type="SAM" id="MobiDB-lite"/>
    </source>
</evidence>